<evidence type="ECO:0000256" key="4">
    <source>
        <dbReference type="ARBA" id="ARBA00023004"/>
    </source>
</evidence>
<dbReference type="InterPro" id="IPR051460">
    <property type="entry name" value="HdrC_iron-sulfur_subunit"/>
</dbReference>
<evidence type="ECO:0000313" key="7">
    <source>
        <dbReference type="EMBL" id="HGW92243.1"/>
    </source>
</evidence>
<dbReference type="GO" id="GO:0051539">
    <property type="term" value="F:4 iron, 4 sulfur cluster binding"/>
    <property type="evidence" value="ECO:0007669"/>
    <property type="project" value="UniProtKB-KW"/>
</dbReference>
<keyword evidence="4" id="KW-0408">Iron</keyword>
<dbReference type="PANTHER" id="PTHR43255">
    <property type="entry name" value="IRON-SULFUR-BINDING OXIDOREDUCTASE FADF-RELATED-RELATED"/>
    <property type="match status" value="1"/>
</dbReference>
<evidence type="ECO:0000256" key="5">
    <source>
        <dbReference type="ARBA" id="ARBA00023014"/>
    </source>
</evidence>
<keyword evidence="5" id="KW-0411">Iron-sulfur</keyword>
<gene>
    <name evidence="7" type="ORF">ENV67_06875</name>
</gene>
<accession>A0A7C4Y6J2</accession>
<evidence type="ECO:0000259" key="6">
    <source>
        <dbReference type="Pfam" id="PF02754"/>
    </source>
</evidence>
<dbReference type="EMBL" id="DTHG01000083">
    <property type="protein sequence ID" value="HGW92243.1"/>
    <property type="molecule type" value="Genomic_DNA"/>
</dbReference>
<sequence>MTGVFFGCTLLNNEELKVSFLNLLNKIGLSYEPLGVDECCGIPLILSGFLNEAKSHGKKVKNIIEKKNIDKIITHCPHCYIAFKHEYPEKLGISIDASVLHITQFIWDLIRKGELKIKKEFNRKVVYHDPCYLGRQGDGIYDEPRNILKSIQGLEILEFEQNRDKSTCCGGGGLLRAFLPKLSVEVAKEKIELQTPQNVDGIVSCCPFCDINLKEGADEIKTKIKVYDLVNILEEAL</sequence>
<reference evidence="7" key="1">
    <citation type="journal article" date="2020" name="mSystems">
        <title>Genome- and Community-Level Interaction Insights into Carbon Utilization and Element Cycling Functions of Hydrothermarchaeota in Hydrothermal Sediment.</title>
        <authorList>
            <person name="Zhou Z."/>
            <person name="Liu Y."/>
            <person name="Xu W."/>
            <person name="Pan J."/>
            <person name="Luo Z.H."/>
            <person name="Li M."/>
        </authorList>
    </citation>
    <scope>NUCLEOTIDE SEQUENCE [LARGE SCALE GENOMIC DNA]</scope>
    <source>
        <strain evidence="7">SpSt-780</strain>
    </source>
</reference>
<organism evidence="7">
    <name type="scientific">candidate division WOR-3 bacterium</name>
    <dbReference type="NCBI Taxonomy" id="2052148"/>
    <lineage>
        <taxon>Bacteria</taxon>
        <taxon>Bacteria division WOR-3</taxon>
    </lineage>
</organism>
<keyword evidence="3" id="KW-0560">Oxidoreductase</keyword>
<dbReference type="PANTHER" id="PTHR43255:SF1">
    <property type="entry name" value="IRON-SULFUR-BINDING OXIDOREDUCTASE FADF-RELATED"/>
    <property type="match status" value="1"/>
</dbReference>
<evidence type="ECO:0000256" key="1">
    <source>
        <dbReference type="ARBA" id="ARBA00022485"/>
    </source>
</evidence>
<dbReference type="GO" id="GO:0046872">
    <property type="term" value="F:metal ion binding"/>
    <property type="evidence" value="ECO:0007669"/>
    <property type="project" value="UniProtKB-KW"/>
</dbReference>
<protein>
    <submittedName>
        <fullName evidence="7">(Fe-S)-binding protein</fullName>
    </submittedName>
</protein>
<feature type="domain" description="Cysteine-rich" evidence="6">
    <location>
        <begin position="4"/>
        <end position="84"/>
    </location>
</feature>
<comment type="caution">
    <text evidence="7">The sequence shown here is derived from an EMBL/GenBank/DDBJ whole genome shotgun (WGS) entry which is preliminary data.</text>
</comment>
<keyword evidence="2" id="KW-0479">Metal-binding</keyword>
<name>A0A7C4Y6J2_UNCW3</name>
<keyword evidence="1" id="KW-0004">4Fe-4S</keyword>
<dbReference type="GO" id="GO:0016491">
    <property type="term" value="F:oxidoreductase activity"/>
    <property type="evidence" value="ECO:0007669"/>
    <property type="project" value="UniProtKB-KW"/>
</dbReference>
<dbReference type="InterPro" id="IPR004017">
    <property type="entry name" value="Cys_rich_dom"/>
</dbReference>
<evidence type="ECO:0000256" key="3">
    <source>
        <dbReference type="ARBA" id="ARBA00023002"/>
    </source>
</evidence>
<dbReference type="GO" id="GO:0005886">
    <property type="term" value="C:plasma membrane"/>
    <property type="evidence" value="ECO:0007669"/>
    <property type="project" value="TreeGrafter"/>
</dbReference>
<feature type="domain" description="Cysteine-rich" evidence="6">
    <location>
        <begin position="125"/>
        <end position="214"/>
    </location>
</feature>
<dbReference type="AlphaFoldDB" id="A0A7C4Y6J2"/>
<evidence type="ECO:0000256" key="2">
    <source>
        <dbReference type="ARBA" id="ARBA00022723"/>
    </source>
</evidence>
<dbReference type="Pfam" id="PF02754">
    <property type="entry name" value="CCG"/>
    <property type="match status" value="2"/>
</dbReference>
<proteinExistence type="predicted"/>